<dbReference type="AlphaFoldDB" id="A0A9P4R347"/>
<evidence type="ECO:0000313" key="2">
    <source>
        <dbReference type="Proteomes" id="UP000799444"/>
    </source>
</evidence>
<name>A0A9P4R347_9PLEO</name>
<gene>
    <name evidence="1" type="ORF">EJ04DRAFT_598967</name>
</gene>
<sequence>MTSKTSTTAARAPCGSIDKRLAYRIGCPMLPVLPVKTSSRVFTPVFRDQVSFDKKVKAILCKLVEFKIYGFVHRFPHGTSPTGTLTFLVTSTYGLRSQADWSTCVVKLRELIFEETRTQIAVEIVDKAVAFQFPPPKVIVCSQEDMITATSKVLSKVTEMICQHQWISIDILRWYFPDSVPLYQPAIVICARDASETLWWSDTLPKIRELLYEDGSHLRVALLFLDSLSLMMDKPLDTDKPDTWQKPDAAIACTMYVSTEVNMGASIGRKDSEHSGTLGGPVQLKKDGKTYNCGLTNCHVLLADTEIGLEQSSPPNPDIGNIKVMSPSDKDHTHSLEKRGKEFEEAETAFNDSARQWHEVTEKMSEIQKKTKKKEDAEASLIEAKEFGDKREIGTIYAASGYTTCSLGETTNEYGLDWSLIRLHPHSKIINVLPDFPGDMSIPPNTRVDTWMPIGIREKYRVAKRGRSSQWTIGKIGSSRSIINSFHLGPEDPSNMEQETIKADGKVLFNGRPIVAHCIIGKGSRDFLKPGDSGALALLAPKDRNKHPGPSGTIVGLCYASNLSTRGAYMMSMEAVIESINKVTGGTVTFPRKYVPPASR</sequence>
<dbReference type="EMBL" id="ML996130">
    <property type="protein sequence ID" value="KAF2735907.1"/>
    <property type="molecule type" value="Genomic_DNA"/>
</dbReference>
<reference evidence="1" key="1">
    <citation type="journal article" date="2020" name="Stud. Mycol.">
        <title>101 Dothideomycetes genomes: a test case for predicting lifestyles and emergence of pathogens.</title>
        <authorList>
            <person name="Haridas S."/>
            <person name="Albert R."/>
            <person name="Binder M."/>
            <person name="Bloem J."/>
            <person name="Labutti K."/>
            <person name="Salamov A."/>
            <person name="Andreopoulos B."/>
            <person name="Baker S."/>
            <person name="Barry K."/>
            <person name="Bills G."/>
            <person name="Bluhm B."/>
            <person name="Cannon C."/>
            <person name="Castanera R."/>
            <person name="Culley D."/>
            <person name="Daum C."/>
            <person name="Ezra D."/>
            <person name="Gonzalez J."/>
            <person name="Henrissat B."/>
            <person name="Kuo A."/>
            <person name="Liang C."/>
            <person name="Lipzen A."/>
            <person name="Lutzoni F."/>
            <person name="Magnuson J."/>
            <person name="Mondo S."/>
            <person name="Nolan M."/>
            <person name="Ohm R."/>
            <person name="Pangilinan J."/>
            <person name="Park H.-J."/>
            <person name="Ramirez L."/>
            <person name="Alfaro M."/>
            <person name="Sun H."/>
            <person name="Tritt A."/>
            <person name="Yoshinaga Y."/>
            <person name="Zwiers L.-H."/>
            <person name="Turgeon B."/>
            <person name="Goodwin S."/>
            <person name="Spatafora J."/>
            <person name="Crous P."/>
            <person name="Grigoriev I."/>
        </authorList>
    </citation>
    <scope>NUCLEOTIDE SEQUENCE</scope>
    <source>
        <strain evidence="1">CBS 125425</strain>
    </source>
</reference>
<protein>
    <submittedName>
        <fullName evidence="1">Uncharacterized protein</fullName>
    </submittedName>
</protein>
<dbReference type="OrthoDB" id="5351220at2759"/>
<proteinExistence type="predicted"/>
<organism evidence="1 2">
    <name type="scientific">Polyplosphaeria fusca</name>
    <dbReference type="NCBI Taxonomy" id="682080"/>
    <lineage>
        <taxon>Eukaryota</taxon>
        <taxon>Fungi</taxon>
        <taxon>Dikarya</taxon>
        <taxon>Ascomycota</taxon>
        <taxon>Pezizomycotina</taxon>
        <taxon>Dothideomycetes</taxon>
        <taxon>Pleosporomycetidae</taxon>
        <taxon>Pleosporales</taxon>
        <taxon>Tetraplosphaeriaceae</taxon>
        <taxon>Polyplosphaeria</taxon>
    </lineage>
</organism>
<comment type="caution">
    <text evidence="1">The sequence shown here is derived from an EMBL/GenBank/DDBJ whole genome shotgun (WGS) entry which is preliminary data.</text>
</comment>
<evidence type="ECO:0000313" key="1">
    <source>
        <dbReference type="EMBL" id="KAF2735907.1"/>
    </source>
</evidence>
<dbReference type="Proteomes" id="UP000799444">
    <property type="component" value="Unassembled WGS sequence"/>
</dbReference>
<accession>A0A9P4R347</accession>
<keyword evidence="2" id="KW-1185">Reference proteome</keyword>